<reference evidence="2" key="1">
    <citation type="submission" date="2011-07" db="EMBL/GenBank/DDBJ databases">
        <authorList>
            <consortium name="Caenorhabditis brenneri Sequencing and Analysis Consortium"/>
            <person name="Wilson R.K."/>
        </authorList>
    </citation>
    <scope>NUCLEOTIDE SEQUENCE [LARGE SCALE GENOMIC DNA]</scope>
    <source>
        <strain evidence="2">PB2801</strain>
    </source>
</reference>
<sequence>MDLLKKEEQVGSGIIFVPRTKRTMEILKWWVMCSLTDECINPPGARLACNFKKDQFNVYADCFRFDQSVLNLLLLNKYQNFNKYFIRSMVQYFY</sequence>
<evidence type="ECO:0000313" key="1">
    <source>
        <dbReference type="EMBL" id="EGT58691.1"/>
    </source>
</evidence>
<dbReference type="OMA" id="MEILKWW"/>
<dbReference type="PANTHER" id="PTHR31389">
    <property type="entry name" value="LD39211P"/>
    <property type="match status" value="1"/>
</dbReference>
<proteinExistence type="predicted"/>
<dbReference type="AlphaFoldDB" id="G0NE59"/>
<dbReference type="InParanoid" id="G0NE59"/>
<evidence type="ECO:0000313" key="2">
    <source>
        <dbReference type="Proteomes" id="UP000008068"/>
    </source>
</evidence>
<protein>
    <submittedName>
        <fullName evidence="1">Uncharacterized protein</fullName>
    </submittedName>
</protein>
<dbReference type="PANTHER" id="PTHR31389:SF0">
    <property type="entry name" value="ALPHA-1,6-MANNOSYL-GLYCOPROTEIN 6-BETA-N-ACETYLGLUCOSAMINYLTRANSFERASE-RELATED"/>
    <property type="match status" value="1"/>
</dbReference>
<accession>G0NE59</accession>
<gene>
    <name evidence="1" type="ORF">CAEBREN_14402</name>
</gene>
<name>G0NE59_CAEBE</name>
<dbReference type="Proteomes" id="UP000008068">
    <property type="component" value="Unassembled WGS sequence"/>
</dbReference>
<dbReference type="EMBL" id="GL379871">
    <property type="protein sequence ID" value="EGT58691.1"/>
    <property type="molecule type" value="Genomic_DNA"/>
</dbReference>
<dbReference type="HOGENOM" id="CLU_2374660_0_0_1"/>
<keyword evidence="2" id="KW-1185">Reference proteome</keyword>
<dbReference type="OrthoDB" id="5787372at2759"/>
<organism evidence="2">
    <name type="scientific">Caenorhabditis brenneri</name>
    <name type="common">Nematode worm</name>
    <dbReference type="NCBI Taxonomy" id="135651"/>
    <lineage>
        <taxon>Eukaryota</taxon>
        <taxon>Metazoa</taxon>
        <taxon>Ecdysozoa</taxon>
        <taxon>Nematoda</taxon>
        <taxon>Chromadorea</taxon>
        <taxon>Rhabditida</taxon>
        <taxon>Rhabditina</taxon>
        <taxon>Rhabditomorpha</taxon>
        <taxon>Rhabditoidea</taxon>
        <taxon>Rhabditidae</taxon>
        <taxon>Peloderinae</taxon>
        <taxon>Caenorhabditis</taxon>
    </lineage>
</organism>